<keyword evidence="3" id="KW-1185">Reference proteome</keyword>
<dbReference type="AlphaFoldDB" id="A0A395SFW9"/>
<evidence type="ECO:0000313" key="2">
    <source>
        <dbReference type="EMBL" id="RGP71364.1"/>
    </source>
</evidence>
<feature type="compositionally biased region" description="Acidic residues" evidence="1">
    <location>
        <begin position="250"/>
        <end position="266"/>
    </location>
</feature>
<dbReference type="OrthoDB" id="5429716at2759"/>
<sequence>MPTATEFFGYSAHNLGPLTTTYTAPSSCATGTEHRVFVNASDPVRFFAAPTCGRQTFGDCLPSGSSWDSIKQQTTEFVQGVNFYFSPGIACPSGWRTVGTLAHDDDDKVSAFGALATPKWDDLEGAVNLLHPTEFWYGLLEPSETLALCCPSNYKADAYGDCISTIGPTESFNYTAMCMTYRELNGVPISTWDGTTLDRNQLISIASGTDEPRTTVDDIWLTNTQLDWAVATYVPAVPLIYKKSDKDGKDGDDDDDDDDDNDDGDDSAASTTTSRQEFVSVLGLTLGLLAGAGMLL</sequence>
<dbReference type="Proteomes" id="UP000266234">
    <property type="component" value="Unassembled WGS sequence"/>
</dbReference>
<protein>
    <submittedName>
        <fullName evidence="2">Uncharacterized protein</fullName>
    </submittedName>
</protein>
<proteinExistence type="predicted"/>
<evidence type="ECO:0000256" key="1">
    <source>
        <dbReference type="SAM" id="MobiDB-lite"/>
    </source>
</evidence>
<reference evidence="2 3" key="1">
    <citation type="journal article" date="2018" name="PLoS Pathog.">
        <title>Evolution of structural diversity of trichothecenes, a family of toxins produced by plant pathogenic and entomopathogenic fungi.</title>
        <authorList>
            <person name="Proctor R.H."/>
            <person name="McCormick S.P."/>
            <person name="Kim H.S."/>
            <person name="Cardoza R.E."/>
            <person name="Stanley A.M."/>
            <person name="Lindo L."/>
            <person name="Kelly A."/>
            <person name="Brown D.W."/>
            <person name="Lee T."/>
            <person name="Vaughan M.M."/>
            <person name="Alexander N.J."/>
            <person name="Busman M."/>
            <person name="Gutierrez S."/>
        </authorList>
    </citation>
    <scope>NUCLEOTIDE SEQUENCE [LARGE SCALE GENOMIC DNA]</scope>
    <source>
        <strain evidence="2 3">NRRL 20695</strain>
    </source>
</reference>
<dbReference type="EMBL" id="PXOG01000161">
    <property type="protein sequence ID" value="RGP71364.1"/>
    <property type="molecule type" value="Genomic_DNA"/>
</dbReference>
<name>A0A395SFW9_9HYPO</name>
<organism evidence="2 3">
    <name type="scientific">Fusarium longipes</name>
    <dbReference type="NCBI Taxonomy" id="694270"/>
    <lineage>
        <taxon>Eukaryota</taxon>
        <taxon>Fungi</taxon>
        <taxon>Dikarya</taxon>
        <taxon>Ascomycota</taxon>
        <taxon>Pezizomycotina</taxon>
        <taxon>Sordariomycetes</taxon>
        <taxon>Hypocreomycetidae</taxon>
        <taxon>Hypocreales</taxon>
        <taxon>Nectriaceae</taxon>
        <taxon>Fusarium</taxon>
    </lineage>
</organism>
<evidence type="ECO:0000313" key="3">
    <source>
        <dbReference type="Proteomes" id="UP000266234"/>
    </source>
</evidence>
<accession>A0A395SFW9</accession>
<comment type="caution">
    <text evidence="2">The sequence shown here is derived from an EMBL/GenBank/DDBJ whole genome shotgun (WGS) entry which is preliminary data.</text>
</comment>
<feature type="region of interest" description="Disordered" evidence="1">
    <location>
        <begin position="244"/>
        <end position="274"/>
    </location>
</feature>
<gene>
    <name evidence="2" type="ORF">FLONG3_7148</name>
</gene>